<accession>A0ABR3ELM2</accession>
<reference evidence="2 3" key="1">
    <citation type="submission" date="2024-02" db="EMBL/GenBank/DDBJ databases">
        <title>A draft genome for the cacao thread blight pathogen Marasmius crinis-equi.</title>
        <authorList>
            <person name="Cohen S.P."/>
            <person name="Baruah I.K."/>
            <person name="Amoako-Attah I."/>
            <person name="Bukari Y."/>
            <person name="Meinhardt L.W."/>
            <person name="Bailey B.A."/>
        </authorList>
    </citation>
    <scope>NUCLEOTIDE SEQUENCE [LARGE SCALE GENOMIC DNA]</scope>
    <source>
        <strain evidence="2 3">GH-76</strain>
    </source>
</reference>
<evidence type="ECO:0000313" key="2">
    <source>
        <dbReference type="EMBL" id="KAL0563720.1"/>
    </source>
</evidence>
<feature type="region of interest" description="Disordered" evidence="1">
    <location>
        <begin position="1"/>
        <end position="21"/>
    </location>
</feature>
<dbReference type="EMBL" id="JBAHYK010003253">
    <property type="protein sequence ID" value="KAL0563720.1"/>
    <property type="molecule type" value="Genomic_DNA"/>
</dbReference>
<organism evidence="2 3">
    <name type="scientific">Marasmius crinis-equi</name>
    <dbReference type="NCBI Taxonomy" id="585013"/>
    <lineage>
        <taxon>Eukaryota</taxon>
        <taxon>Fungi</taxon>
        <taxon>Dikarya</taxon>
        <taxon>Basidiomycota</taxon>
        <taxon>Agaricomycotina</taxon>
        <taxon>Agaricomycetes</taxon>
        <taxon>Agaricomycetidae</taxon>
        <taxon>Agaricales</taxon>
        <taxon>Marasmiineae</taxon>
        <taxon>Marasmiaceae</taxon>
        <taxon>Marasmius</taxon>
    </lineage>
</organism>
<keyword evidence="3" id="KW-1185">Reference proteome</keyword>
<name>A0ABR3ELM2_9AGAR</name>
<keyword evidence="2" id="KW-0418">Kinase</keyword>
<protein>
    <submittedName>
        <fullName evidence="2">Mitogen-activated protein kinase kinase kinase</fullName>
        <ecNumber evidence="2">2.7.11.25</ecNumber>
    </submittedName>
</protein>
<feature type="compositionally biased region" description="Basic residues" evidence="1">
    <location>
        <begin position="126"/>
        <end position="137"/>
    </location>
</feature>
<evidence type="ECO:0000313" key="3">
    <source>
        <dbReference type="Proteomes" id="UP001465976"/>
    </source>
</evidence>
<dbReference type="EC" id="2.7.11.25" evidence="2"/>
<dbReference type="GO" id="GO:0004709">
    <property type="term" value="F:MAP kinase kinase kinase activity"/>
    <property type="evidence" value="ECO:0007669"/>
    <property type="project" value="UniProtKB-EC"/>
</dbReference>
<feature type="compositionally biased region" description="Polar residues" evidence="1">
    <location>
        <begin position="237"/>
        <end position="252"/>
    </location>
</feature>
<feature type="region of interest" description="Disordered" evidence="1">
    <location>
        <begin position="55"/>
        <end position="324"/>
    </location>
</feature>
<evidence type="ECO:0000256" key="1">
    <source>
        <dbReference type="SAM" id="MobiDB-lite"/>
    </source>
</evidence>
<proteinExistence type="predicted"/>
<feature type="compositionally biased region" description="Polar residues" evidence="1">
    <location>
        <begin position="85"/>
        <end position="96"/>
    </location>
</feature>
<feature type="compositionally biased region" description="Polar residues" evidence="1">
    <location>
        <begin position="144"/>
        <end position="170"/>
    </location>
</feature>
<feature type="non-terminal residue" evidence="2">
    <location>
        <position position="440"/>
    </location>
</feature>
<gene>
    <name evidence="2" type="primary">BCK1_6</name>
    <name evidence="2" type="ORF">V5O48_018345</name>
</gene>
<feature type="compositionally biased region" description="Low complexity" evidence="1">
    <location>
        <begin position="310"/>
        <end position="324"/>
    </location>
</feature>
<dbReference type="Proteomes" id="UP001465976">
    <property type="component" value="Unassembled WGS sequence"/>
</dbReference>
<comment type="caution">
    <text evidence="2">The sequence shown here is derived from an EMBL/GenBank/DDBJ whole genome shotgun (WGS) entry which is preliminary data.</text>
</comment>
<sequence>MSDREEQLLQHSLSSPHNAVKRAEGAIVAVVEFREPESAQGDGAQSATGVFRTVDFDRSEPLSPPSPIPIEDMPELTRMGRTISDKTGNVAGTSIALSDDLGSSDHSDSIRSRPFTSTSVAEANARMKRNASVKAGHHVGLPSVSLQRRQQRTINAQPYPLSSPQGSLRSRWSHIFPSPDPTPNAKPSSSPSDTPPLAMSAAGARRRLPVVNPGHLHVVTPGSDSDDSDDFRRTRNDTGSSFPWLSSPTNSSADREPPPAPPDAPEPLFLHGQPANRTIKLNPNPPQPFSPPTSTVPTRNGLPRRPSSPPSTISPEQTSTTPSPAYAIADETLILVTSDSSSYANVEITGATTAAFIREKIFTALNIFDDEDQSRFSIYRTEIGQYAIGDALTDDRLYEICRASGDSKGSLKLLVSHTSATVHDPNYRPPIQPAHSITPP</sequence>
<keyword evidence="2" id="KW-0808">Transferase</keyword>